<evidence type="ECO:0000313" key="3">
    <source>
        <dbReference type="WBParaSite" id="nRc.2.0.1.t27447-RA"/>
    </source>
</evidence>
<feature type="region of interest" description="Disordered" evidence="1">
    <location>
        <begin position="27"/>
        <end position="101"/>
    </location>
</feature>
<accession>A0A915JMY5</accession>
<reference evidence="3" key="1">
    <citation type="submission" date="2022-11" db="UniProtKB">
        <authorList>
            <consortium name="WormBaseParasite"/>
        </authorList>
    </citation>
    <scope>IDENTIFICATION</scope>
</reference>
<evidence type="ECO:0000313" key="2">
    <source>
        <dbReference type="Proteomes" id="UP000887565"/>
    </source>
</evidence>
<proteinExistence type="predicted"/>
<name>A0A915JMY5_ROMCU</name>
<evidence type="ECO:0000256" key="1">
    <source>
        <dbReference type="SAM" id="MobiDB-lite"/>
    </source>
</evidence>
<dbReference type="WBParaSite" id="nRc.2.0.1.t27447-RA">
    <property type="protein sequence ID" value="nRc.2.0.1.t27447-RA"/>
    <property type="gene ID" value="nRc.2.0.1.g27447"/>
</dbReference>
<dbReference type="AlphaFoldDB" id="A0A915JMY5"/>
<organism evidence="2 3">
    <name type="scientific">Romanomermis culicivorax</name>
    <name type="common">Nematode worm</name>
    <dbReference type="NCBI Taxonomy" id="13658"/>
    <lineage>
        <taxon>Eukaryota</taxon>
        <taxon>Metazoa</taxon>
        <taxon>Ecdysozoa</taxon>
        <taxon>Nematoda</taxon>
        <taxon>Enoplea</taxon>
        <taxon>Dorylaimia</taxon>
        <taxon>Mermithida</taxon>
        <taxon>Mermithoidea</taxon>
        <taxon>Mermithidae</taxon>
        <taxon>Romanomermis</taxon>
    </lineage>
</organism>
<sequence>MSDRTGPVKKTSLKSLDDSIKLRLIPDKAVETEAISDNDSDRAKTTGGDLDDDGDKSIASNGSPINNKSFSSTRKRRHSSSHGSSVIEDTPQDDAPASNDL</sequence>
<keyword evidence="2" id="KW-1185">Reference proteome</keyword>
<dbReference type="Proteomes" id="UP000887565">
    <property type="component" value="Unplaced"/>
</dbReference>
<protein>
    <submittedName>
        <fullName evidence="3">Uncharacterized protein</fullName>
    </submittedName>
</protein>
<feature type="compositionally biased region" description="Polar residues" evidence="1">
    <location>
        <begin position="58"/>
        <end position="67"/>
    </location>
</feature>